<dbReference type="EMBL" id="ADVG01000004">
    <property type="protein sequence ID" value="EFH80981.1"/>
    <property type="molecule type" value="Genomic_DNA"/>
</dbReference>
<evidence type="ECO:0000313" key="3">
    <source>
        <dbReference type="EMBL" id="EFH80981.1"/>
    </source>
</evidence>
<dbReference type="OrthoDB" id="155463at2"/>
<protein>
    <submittedName>
        <fullName evidence="3">Luciferase-like, subgroup</fullName>
    </submittedName>
</protein>
<name>D6U2L7_KTERA</name>
<dbReference type="GO" id="GO:0016705">
    <property type="term" value="F:oxidoreductase activity, acting on paired donors, with incorporation or reduction of molecular oxygen"/>
    <property type="evidence" value="ECO:0007669"/>
    <property type="project" value="InterPro"/>
</dbReference>
<dbReference type="PANTHER" id="PTHR43244">
    <property type="match status" value="1"/>
</dbReference>
<organism evidence="3 4">
    <name type="scientific">Ktedonobacter racemifer DSM 44963</name>
    <dbReference type="NCBI Taxonomy" id="485913"/>
    <lineage>
        <taxon>Bacteria</taxon>
        <taxon>Bacillati</taxon>
        <taxon>Chloroflexota</taxon>
        <taxon>Ktedonobacteria</taxon>
        <taxon>Ktedonobacterales</taxon>
        <taxon>Ktedonobacteraceae</taxon>
        <taxon>Ktedonobacter</taxon>
    </lineage>
</organism>
<feature type="domain" description="Luciferase-like" evidence="2">
    <location>
        <begin position="19"/>
        <end position="289"/>
    </location>
</feature>
<dbReference type="STRING" id="485913.Krac_1631"/>
<comment type="caution">
    <text evidence="3">The sequence shown here is derived from an EMBL/GenBank/DDBJ whole genome shotgun (WGS) entry which is preliminary data.</text>
</comment>
<evidence type="ECO:0000313" key="4">
    <source>
        <dbReference type="Proteomes" id="UP000004508"/>
    </source>
</evidence>
<proteinExistence type="predicted"/>
<dbReference type="SUPFAM" id="SSF51679">
    <property type="entry name" value="Bacterial luciferase-like"/>
    <property type="match status" value="1"/>
</dbReference>
<dbReference type="Pfam" id="PF00296">
    <property type="entry name" value="Bac_luciferase"/>
    <property type="match status" value="1"/>
</dbReference>
<dbReference type="InParanoid" id="D6U2L7"/>
<sequence length="321" mass="34152">MEKQAAVRSLGERVGISVQPADPATLVANIVEIEDAGVDHVWVAFGPLGYPDVLTTLAAAAARTSHLKLGTSIVQITSRHPVLMAQQVLSLTSLAPGRLRLGIGGTGLPQMAKSIYGIEMDAPLAYLREYIQVLRPLLEQGEIHHQGRYFTVDASLQGSSQVPLFVSALGVGAFRLAGEVADGALPFITPIPYMLNTALPALSAGAAAAARPRPPVVAHVPVAFTEDRVIALQAGRQALSIYPTLPAYRKMFIAAGFTEQDTHPISERLIESLVVFGNEGKIRDRVLELLATDIDALALSLVPVSDVVQEGVRLARLVGRL</sequence>
<gene>
    <name evidence="3" type="ORF">Krac_1631</name>
</gene>
<evidence type="ECO:0000256" key="1">
    <source>
        <dbReference type="ARBA" id="ARBA00023002"/>
    </source>
</evidence>
<evidence type="ECO:0000259" key="2">
    <source>
        <dbReference type="Pfam" id="PF00296"/>
    </source>
</evidence>
<dbReference type="Gene3D" id="3.20.20.30">
    <property type="entry name" value="Luciferase-like domain"/>
    <property type="match status" value="1"/>
</dbReference>
<dbReference type="RefSeq" id="WP_007918089.1">
    <property type="nucleotide sequence ID" value="NZ_ADVG01000004.1"/>
</dbReference>
<dbReference type="CDD" id="cd01097">
    <property type="entry name" value="Tetrahydromethanopterin_reductase"/>
    <property type="match status" value="1"/>
</dbReference>
<dbReference type="Proteomes" id="UP000004508">
    <property type="component" value="Unassembled WGS sequence"/>
</dbReference>
<dbReference type="PANTHER" id="PTHR43244:SF1">
    <property type="entry name" value="5,10-METHYLENETETRAHYDROMETHANOPTERIN REDUCTASE"/>
    <property type="match status" value="1"/>
</dbReference>
<keyword evidence="4" id="KW-1185">Reference proteome</keyword>
<dbReference type="eggNOG" id="COG2141">
    <property type="taxonomic scope" value="Bacteria"/>
</dbReference>
<dbReference type="AlphaFoldDB" id="D6U2L7"/>
<dbReference type="InterPro" id="IPR011251">
    <property type="entry name" value="Luciferase-like_dom"/>
</dbReference>
<keyword evidence="1" id="KW-0560">Oxidoreductase</keyword>
<dbReference type="InterPro" id="IPR036661">
    <property type="entry name" value="Luciferase-like_sf"/>
</dbReference>
<accession>D6U2L7</accession>
<dbReference type="InterPro" id="IPR050564">
    <property type="entry name" value="F420-G6PD/mer"/>
</dbReference>
<reference evidence="3 4" key="1">
    <citation type="journal article" date="2011" name="Stand. Genomic Sci.">
        <title>Non-contiguous finished genome sequence and contextual data of the filamentous soil bacterium Ktedonobacter racemifer type strain (SOSP1-21).</title>
        <authorList>
            <person name="Chang Y.J."/>
            <person name="Land M."/>
            <person name="Hauser L."/>
            <person name="Chertkov O."/>
            <person name="Del Rio T.G."/>
            <person name="Nolan M."/>
            <person name="Copeland A."/>
            <person name="Tice H."/>
            <person name="Cheng J.F."/>
            <person name="Lucas S."/>
            <person name="Han C."/>
            <person name="Goodwin L."/>
            <person name="Pitluck S."/>
            <person name="Ivanova N."/>
            <person name="Ovchinikova G."/>
            <person name="Pati A."/>
            <person name="Chen A."/>
            <person name="Palaniappan K."/>
            <person name="Mavromatis K."/>
            <person name="Liolios K."/>
            <person name="Brettin T."/>
            <person name="Fiebig A."/>
            <person name="Rohde M."/>
            <person name="Abt B."/>
            <person name="Goker M."/>
            <person name="Detter J.C."/>
            <person name="Woyke T."/>
            <person name="Bristow J."/>
            <person name="Eisen J.A."/>
            <person name="Markowitz V."/>
            <person name="Hugenholtz P."/>
            <person name="Kyrpides N.C."/>
            <person name="Klenk H.P."/>
            <person name="Lapidus A."/>
        </authorList>
    </citation>
    <scope>NUCLEOTIDE SEQUENCE [LARGE SCALE GENOMIC DNA]</scope>
    <source>
        <strain evidence="4">DSM 44963</strain>
    </source>
</reference>